<accession>X1T3Z9</accession>
<sequence length="121" mass="13494">ALVLDRVQKTEPELLVHGLALCPVDRIHDSIGRPYNQIGRYGEIPIYAKTSISGQAEKQFEKTTRQIMNRQPTILRRSGCAGHPSVQAAVILGAKKVTLIVLELLLFIFFTIFPELSVLIL</sequence>
<keyword evidence="1" id="KW-1133">Transmembrane helix</keyword>
<gene>
    <name evidence="2" type="ORF">S12H4_23209</name>
</gene>
<keyword evidence="1" id="KW-0812">Transmembrane</keyword>
<feature type="non-terminal residue" evidence="2">
    <location>
        <position position="1"/>
    </location>
</feature>
<comment type="caution">
    <text evidence="2">The sequence shown here is derived from an EMBL/GenBank/DDBJ whole genome shotgun (WGS) entry which is preliminary data.</text>
</comment>
<proteinExistence type="predicted"/>
<feature type="transmembrane region" description="Helical" evidence="1">
    <location>
        <begin position="97"/>
        <end position="120"/>
    </location>
</feature>
<protein>
    <submittedName>
        <fullName evidence="2">Uncharacterized protein</fullName>
    </submittedName>
</protein>
<dbReference type="EMBL" id="BARW01012270">
    <property type="protein sequence ID" value="GAI82350.1"/>
    <property type="molecule type" value="Genomic_DNA"/>
</dbReference>
<evidence type="ECO:0000256" key="1">
    <source>
        <dbReference type="SAM" id="Phobius"/>
    </source>
</evidence>
<organism evidence="2">
    <name type="scientific">marine sediment metagenome</name>
    <dbReference type="NCBI Taxonomy" id="412755"/>
    <lineage>
        <taxon>unclassified sequences</taxon>
        <taxon>metagenomes</taxon>
        <taxon>ecological metagenomes</taxon>
    </lineage>
</organism>
<name>X1T3Z9_9ZZZZ</name>
<reference evidence="2" key="1">
    <citation type="journal article" date="2014" name="Front. Microbiol.">
        <title>High frequency of phylogenetically diverse reductive dehalogenase-homologous genes in deep subseafloor sedimentary metagenomes.</title>
        <authorList>
            <person name="Kawai M."/>
            <person name="Futagami T."/>
            <person name="Toyoda A."/>
            <person name="Takaki Y."/>
            <person name="Nishi S."/>
            <person name="Hori S."/>
            <person name="Arai W."/>
            <person name="Tsubouchi T."/>
            <person name="Morono Y."/>
            <person name="Uchiyama I."/>
            <person name="Ito T."/>
            <person name="Fujiyama A."/>
            <person name="Inagaki F."/>
            <person name="Takami H."/>
        </authorList>
    </citation>
    <scope>NUCLEOTIDE SEQUENCE</scope>
    <source>
        <strain evidence="2">Expedition CK06-06</strain>
    </source>
</reference>
<evidence type="ECO:0000313" key="2">
    <source>
        <dbReference type="EMBL" id="GAI82350.1"/>
    </source>
</evidence>
<dbReference type="AlphaFoldDB" id="X1T3Z9"/>
<keyword evidence="1" id="KW-0472">Membrane</keyword>